<evidence type="ECO:0000256" key="3">
    <source>
        <dbReference type="ARBA" id="ARBA00023002"/>
    </source>
</evidence>
<dbReference type="CDD" id="cd11065">
    <property type="entry name" value="CYP64-like"/>
    <property type="match status" value="1"/>
</dbReference>
<keyword evidence="5" id="KW-0349">Heme</keyword>
<keyword evidence="6" id="KW-0472">Membrane</keyword>
<dbReference type="SUPFAM" id="SSF48264">
    <property type="entry name" value="Cytochrome P450"/>
    <property type="match status" value="1"/>
</dbReference>
<dbReference type="Pfam" id="PF00067">
    <property type="entry name" value="p450"/>
    <property type="match status" value="1"/>
</dbReference>
<dbReference type="InterPro" id="IPR001128">
    <property type="entry name" value="Cyt_P450"/>
</dbReference>
<evidence type="ECO:0000313" key="8">
    <source>
        <dbReference type="Proteomes" id="UP000717696"/>
    </source>
</evidence>
<dbReference type="PANTHER" id="PTHR46300:SF11">
    <property type="entry name" value="OXIDOREDUCTASE, PUTATIVE-RELATED"/>
    <property type="match status" value="1"/>
</dbReference>
<dbReference type="Proteomes" id="UP000717696">
    <property type="component" value="Unassembled WGS sequence"/>
</dbReference>
<evidence type="ECO:0000256" key="5">
    <source>
        <dbReference type="PIRSR" id="PIRSR602401-1"/>
    </source>
</evidence>
<dbReference type="GO" id="GO:0005506">
    <property type="term" value="F:iron ion binding"/>
    <property type="evidence" value="ECO:0007669"/>
    <property type="project" value="InterPro"/>
</dbReference>
<dbReference type="GO" id="GO:0004497">
    <property type="term" value="F:monooxygenase activity"/>
    <property type="evidence" value="ECO:0007669"/>
    <property type="project" value="InterPro"/>
</dbReference>
<keyword evidence="6" id="KW-1133">Transmembrane helix</keyword>
<comment type="similarity">
    <text evidence="1">Belongs to the cytochrome P450 family.</text>
</comment>
<accession>A0A9P9D3E5</accession>
<evidence type="ECO:0000313" key="7">
    <source>
        <dbReference type="EMBL" id="KAH7111717.1"/>
    </source>
</evidence>
<feature type="transmembrane region" description="Helical" evidence="6">
    <location>
        <begin position="31"/>
        <end position="48"/>
    </location>
</feature>
<comment type="caution">
    <text evidence="7">The sequence shown here is derived from an EMBL/GenBank/DDBJ whole genome shotgun (WGS) entry which is preliminary data.</text>
</comment>
<name>A0A9P9D3E5_9HYPO</name>
<sequence length="574" mass="64552">MEKLLTLLQALSPNNSTDATARGVSILGEYRFLLLPVIAGLVVLLFGYTGSSHKGKPIPGPPKLPLVGNLMQIKSPTIFKKWAREYGELYEVQFGPTQRWVFLNSPQVVKDLLEKQSAVTSTRPSFLSARIVSGDRRMVLMPYGSKWRTLRSIIHPLLTPKAASLLQPAQEFESKQLLWDIYKSTMSTDLGKKGKDEREMSFATHVRRYSASVVLTMVYGIRASTWESNAIAQIFELMDDFGRVANPVYCAIDVFPWLLNLPKWMHWWQKDLQQLEERQNKTWLLYWNQMKVKIDQGEAPDCFGRQFVEAGYRQKGISELQAAYVCGTMIEAGSDTTAATVNNGLLYLSAYPDVIAKAHEEIERVVGSSRSPTFTDQLPYVRAIVKEALRIRPATTVGGPHGADNDIEYKGYIIPKGTALILHQNGIHMDPEVYPEPESFQPERFLGHPLKAGDYVGISDPYKRDHWTYGTGRRICSGMHVAENSLHIVFARILWAFKILPPVDDNGVALPVDLSDDSFVLGAVTMPKPYKCRFIPRNSQVEETLVREWKAAEAEGFWLGDRKVGRDGILASSA</sequence>
<evidence type="ECO:0000256" key="1">
    <source>
        <dbReference type="ARBA" id="ARBA00010617"/>
    </source>
</evidence>
<evidence type="ECO:0000256" key="2">
    <source>
        <dbReference type="ARBA" id="ARBA00022723"/>
    </source>
</evidence>
<keyword evidence="3" id="KW-0560">Oxidoreductase</keyword>
<gene>
    <name evidence="7" type="ORF">B0J13DRAFT_631709</name>
</gene>
<evidence type="ECO:0000256" key="4">
    <source>
        <dbReference type="ARBA" id="ARBA00023004"/>
    </source>
</evidence>
<dbReference type="GO" id="GO:0020037">
    <property type="term" value="F:heme binding"/>
    <property type="evidence" value="ECO:0007669"/>
    <property type="project" value="InterPro"/>
</dbReference>
<comment type="cofactor">
    <cofactor evidence="5">
        <name>heme</name>
        <dbReference type="ChEBI" id="CHEBI:30413"/>
    </cofactor>
</comment>
<dbReference type="PANTHER" id="PTHR46300">
    <property type="entry name" value="P450, PUTATIVE (EUROFUNG)-RELATED-RELATED"/>
    <property type="match status" value="1"/>
</dbReference>
<evidence type="ECO:0000256" key="6">
    <source>
        <dbReference type="SAM" id="Phobius"/>
    </source>
</evidence>
<proteinExistence type="inferred from homology"/>
<keyword evidence="4 5" id="KW-0408">Iron</keyword>
<reference evidence="7" key="1">
    <citation type="journal article" date="2021" name="Nat. Commun.">
        <title>Genetic determinants of endophytism in the Arabidopsis root mycobiome.</title>
        <authorList>
            <person name="Mesny F."/>
            <person name="Miyauchi S."/>
            <person name="Thiergart T."/>
            <person name="Pickel B."/>
            <person name="Atanasova L."/>
            <person name="Karlsson M."/>
            <person name="Huettel B."/>
            <person name="Barry K.W."/>
            <person name="Haridas S."/>
            <person name="Chen C."/>
            <person name="Bauer D."/>
            <person name="Andreopoulos W."/>
            <person name="Pangilinan J."/>
            <person name="LaButti K."/>
            <person name="Riley R."/>
            <person name="Lipzen A."/>
            <person name="Clum A."/>
            <person name="Drula E."/>
            <person name="Henrissat B."/>
            <person name="Kohler A."/>
            <person name="Grigoriev I.V."/>
            <person name="Martin F.M."/>
            <person name="Hacquard S."/>
        </authorList>
    </citation>
    <scope>NUCLEOTIDE SEQUENCE</scope>
    <source>
        <strain evidence="7">MPI-CAGE-AT-0021</strain>
    </source>
</reference>
<organism evidence="7 8">
    <name type="scientific">Dactylonectria estremocensis</name>
    <dbReference type="NCBI Taxonomy" id="1079267"/>
    <lineage>
        <taxon>Eukaryota</taxon>
        <taxon>Fungi</taxon>
        <taxon>Dikarya</taxon>
        <taxon>Ascomycota</taxon>
        <taxon>Pezizomycotina</taxon>
        <taxon>Sordariomycetes</taxon>
        <taxon>Hypocreomycetidae</taxon>
        <taxon>Hypocreales</taxon>
        <taxon>Nectriaceae</taxon>
        <taxon>Dactylonectria</taxon>
    </lineage>
</organism>
<dbReference type="InterPro" id="IPR036396">
    <property type="entry name" value="Cyt_P450_sf"/>
</dbReference>
<dbReference type="InterPro" id="IPR002401">
    <property type="entry name" value="Cyt_P450_E_grp-I"/>
</dbReference>
<dbReference type="InterPro" id="IPR050364">
    <property type="entry name" value="Cytochrome_P450_fung"/>
</dbReference>
<keyword evidence="8" id="KW-1185">Reference proteome</keyword>
<protein>
    <submittedName>
        <fullName evidence="7">Cytochrome P450</fullName>
    </submittedName>
</protein>
<dbReference type="GO" id="GO:0016705">
    <property type="term" value="F:oxidoreductase activity, acting on paired donors, with incorporation or reduction of molecular oxygen"/>
    <property type="evidence" value="ECO:0007669"/>
    <property type="project" value="InterPro"/>
</dbReference>
<dbReference type="PRINTS" id="PR00463">
    <property type="entry name" value="EP450I"/>
</dbReference>
<dbReference type="OrthoDB" id="1103324at2759"/>
<feature type="binding site" description="axial binding residue" evidence="5">
    <location>
        <position position="476"/>
    </location>
    <ligand>
        <name>heme</name>
        <dbReference type="ChEBI" id="CHEBI:30413"/>
    </ligand>
    <ligandPart>
        <name>Fe</name>
        <dbReference type="ChEBI" id="CHEBI:18248"/>
    </ligandPart>
</feature>
<keyword evidence="2 5" id="KW-0479">Metal-binding</keyword>
<keyword evidence="6" id="KW-0812">Transmembrane</keyword>
<dbReference type="Gene3D" id="1.10.630.10">
    <property type="entry name" value="Cytochrome P450"/>
    <property type="match status" value="1"/>
</dbReference>
<dbReference type="EMBL" id="JAGMUU010000054">
    <property type="protein sequence ID" value="KAH7111717.1"/>
    <property type="molecule type" value="Genomic_DNA"/>
</dbReference>
<dbReference type="AlphaFoldDB" id="A0A9P9D3E5"/>
<dbReference type="PRINTS" id="PR00385">
    <property type="entry name" value="P450"/>
</dbReference>